<reference evidence="4 5" key="1">
    <citation type="submission" date="2022-11" db="EMBL/GenBank/DDBJ databases">
        <title>Brucella sp. YY2X, whole genome shotgun sequencing project.</title>
        <authorList>
            <person name="Yang Y."/>
        </authorList>
    </citation>
    <scope>NUCLEOTIDE SEQUENCE [LARGE SCALE GENOMIC DNA]</scope>
    <source>
        <strain evidence="4 5">YY2X</strain>
    </source>
</reference>
<evidence type="ECO:0000259" key="3">
    <source>
        <dbReference type="Pfam" id="PF01361"/>
    </source>
</evidence>
<proteinExistence type="inferred from homology"/>
<dbReference type="Pfam" id="PF01361">
    <property type="entry name" value="Tautomerase"/>
    <property type="match status" value="1"/>
</dbReference>
<dbReference type="SUPFAM" id="SSF55331">
    <property type="entry name" value="Tautomerase/MIF"/>
    <property type="match status" value="1"/>
</dbReference>
<organism evidence="4 5">
    <name type="scientific">Ochrobactrum chromiisoli</name>
    <dbReference type="NCBI Taxonomy" id="2993941"/>
    <lineage>
        <taxon>Bacteria</taxon>
        <taxon>Pseudomonadati</taxon>
        <taxon>Pseudomonadota</taxon>
        <taxon>Alphaproteobacteria</taxon>
        <taxon>Hyphomicrobiales</taxon>
        <taxon>Brucellaceae</taxon>
        <taxon>Brucella/Ochrobactrum group</taxon>
        <taxon>Ochrobactrum</taxon>
    </lineage>
</organism>
<dbReference type="Proteomes" id="UP001301216">
    <property type="component" value="Unassembled WGS sequence"/>
</dbReference>
<comment type="similarity">
    <text evidence="1">Belongs to the 4-oxalocrotonate tautomerase family.</text>
</comment>
<protein>
    <submittedName>
        <fullName evidence="4">Tautomerase family protein</fullName>
    </submittedName>
</protein>
<dbReference type="PANTHER" id="PTHR35530:SF2">
    <property type="entry name" value="BSL4019 PROTEIN"/>
    <property type="match status" value="1"/>
</dbReference>
<dbReference type="RefSeq" id="WP_113533326.1">
    <property type="nucleotide sequence ID" value="NZ_JAPHAV010000012.1"/>
</dbReference>
<comment type="caution">
    <text evidence="4">The sequence shown here is derived from an EMBL/GenBank/DDBJ whole genome shotgun (WGS) entry which is preliminary data.</text>
</comment>
<accession>A0ABT3QSI7</accession>
<dbReference type="InterPro" id="IPR004370">
    <property type="entry name" value="4-OT-like_dom"/>
</dbReference>
<gene>
    <name evidence="4" type="ORF">OPR82_17730</name>
</gene>
<evidence type="ECO:0000313" key="4">
    <source>
        <dbReference type="EMBL" id="MCX2698572.1"/>
    </source>
</evidence>
<keyword evidence="2" id="KW-0413">Isomerase</keyword>
<name>A0ABT3QSI7_9HYPH</name>
<evidence type="ECO:0000256" key="1">
    <source>
        <dbReference type="ARBA" id="ARBA00006723"/>
    </source>
</evidence>
<evidence type="ECO:0000313" key="5">
    <source>
        <dbReference type="Proteomes" id="UP001301216"/>
    </source>
</evidence>
<dbReference type="Gene3D" id="3.30.429.10">
    <property type="entry name" value="Macrophage Migration Inhibitory Factor"/>
    <property type="match status" value="1"/>
</dbReference>
<sequence length="64" mass="7149">MPWIRVDLSTGRTEEQKQKTAEAITEALVEHCNCTPESVSIVFNDVDAENWAMGGTLLSRKNKV</sequence>
<dbReference type="EMBL" id="JAPHAV010000012">
    <property type="protein sequence ID" value="MCX2698572.1"/>
    <property type="molecule type" value="Genomic_DNA"/>
</dbReference>
<dbReference type="PANTHER" id="PTHR35530">
    <property type="entry name" value="TAUTOMERASE-RELATED"/>
    <property type="match status" value="1"/>
</dbReference>
<keyword evidence="5" id="KW-1185">Reference proteome</keyword>
<evidence type="ECO:0000256" key="2">
    <source>
        <dbReference type="ARBA" id="ARBA00023235"/>
    </source>
</evidence>
<dbReference type="InterPro" id="IPR014347">
    <property type="entry name" value="Tautomerase/MIF_sf"/>
</dbReference>
<feature type="domain" description="4-oxalocrotonate tautomerase-like" evidence="3">
    <location>
        <begin position="2"/>
        <end position="59"/>
    </location>
</feature>